<organism evidence="1 2">
    <name type="scientific">Paenibacillus mesotrionivorans</name>
    <dbReference type="NCBI Taxonomy" id="3160968"/>
    <lineage>
        <taxon>Bacteria</taxon>
        <taxon>Bacillati</taxon>
        <taxon>Bacillota</taxon>
        <taxon>Bacilli</taxon>
        <taxon>Bacillales</taxon>
        <taxon>Paenibacillaceae</taxon>
        <taxon>Paenibacillus</taxon>
    </lineage>
</organism>
<comment type="caution">
    <text evidence="1">The sequence shown here is derived from an EMBL/GenBank/DDBJ whole genome shotgun (WGS) entry which is preliminary data.</text>
</comment>
<evidence type="ECO:0000313" key="2">
    <source>
        <dbReference type="Proteomes" id="UP001631969"/>
    </source>
</evidence>
<accession>A0ACC7NZ20</accession>
<keyword evidence="2" id="KW-1185">Reference proteome</keyword>
<evidence type="ECO:0000313" key="1">
    <source>
        <dbReference type="EMBL" id="MFM9329305.1"/>
    </source>
</evidence>
<dbReference type="EMBL" id="JBJURJ010000008">
    <property type="protein sequence ID" value="MFM9329305.1"/>
    <property type="molecule type" value="Genomic_DNA"/>
</dbReference>
<dbReference type="Proteomes" id="UP001631969">
    <property type="component" value="Unassembled WGS sequence"/>
</dbReference>
<protein>
    <submittedName>
        <fullName evidence="1">Uncharacterized protein</fullName>
    </submittedName>
</protein>
<gene>
    <name evidence="1" type="ORF">ACI1P1_13500</name>
</gene>
<name>A0ACC7NZ20_9BACL</name>
<reference evidence="1" key="1">
    <citation type="submission" date="2024-12" db="EMBL/GenBank/DDBJ databases">
        <authorList>
            <person name="Wu N."/>
        </authorList>
    </citation>
    <scope>NUCLEOTIDE SEQUENCE</scope>
    <source>
        <strain evidence="1">P15</strain>
    </source>
</reference>
<proteinExistence type="predicted"/>
<sequence>MDWLKDLSIHILGIIVGGLIAYRIVRWQFEDDEIRVSRKNRLLLTENIRRIHAELKSNLDRMIELKGIFHHHNPLTVEALEGGTAYVEANSFFAFHHLRSSSLYMLLPAPLEIYVYDSYSRLEWFQNNYRLTVRGLPNALESSVPKMEADLNELIHTLETNLKQMSDFL</sequence>